<evidence type="ECO:0000313" key="3">
    <source>
        <dbReference type="Proteomes" id="UP001218218"/>
    </source>
</evidence>
<protein>
    <submittedName>
        <fullName evidence="2">Uncharacterized protein</fullName>
    </submittedName>
</protein>
<feature type="transmembrane region" description="Helical" evidence="1">
    <location>
        <begin position="112"/>
        <end position="134"/>
    </location>
</feature>
<keyword evidence="1" id="KW-1133">Transmembrane helix</keyword>
<proteinExistence type="predicted"/>
<keyword evidence="1" id="KW-0812">Transmembrane</keyword>
<dbReference type="EMBL" id="JARIHO010000016">
    <property type="protein sequence ID" value="KAJ7348800.1"/>
    <property type="molecule type" value="Genomic_DNA"/>
</dbReference>
<feature type="non-terminal residue" evidence="2">
    <location>
        <position position="1"/>
    </location>
</feature>
<keyword evidence="1" id="KW-0472">Membrane</keyword>
<feature type="transmembrane region" description="Helical" evidence="1">
    <location>
        <begin position="63"/>
        <end position="92"/>
    </location>
</feature>
<dbReference type="AlphaFoldDB" id="A0AAD7A4E4"/>
<evidence type="ECO:0000313" key="2">
    <source>
        <dbReference type="EMBL" id="KAJ7348800.1"/>
    </source>
</evidence>
<accession>A0AAD7A4E4</accession>
<evidence type="ECO:0000256" key="1">
    <source>
        <dbReference type="SAM" id="Phobius"/>
    </source>
</evidence>
<reference evidence="2" key="1">
    <citation type="submission" date="2023-03" db="EMBL/GenBank/DDBJ databases">
        <title>Massive genome expansion in bonnet fungi (Mycena s.s.) driven by repeated elements and novel gene families across ecological guilds.</title>
        <authorList>
            <consortium name="Lawrence Berkeley National Laboratory"/>
            <person name="Harder C.B."/>
            <person name="Miyauchi S."/>
            <person name="Viragh M."/>
            <person name="Kuo A."/>
            <person name="Thoen E."/>
            <person name="Andreopoulos B."/>
            <person name="Lu D."/>
            <person name="Skrede I."/>
            <person name="Drula E."/>
            <person name="Henrissat B."/>
            <person name="Morin E."/>
            <person name="Kohler A."/>
            <person name="Barry K."/>
            <person name="LaButti K."/>
            <person name="Morin E."/>
            <person name="Salamov A."/>
            <person name="Lipzen A."/>
            <person name="Mereny Z."/>
            <person name="Hegedus B."/>
            <person name="Baldrian P."/>
            <person name="Stursova M."/>
            <person name="Weitz H."/>
            <person name="Taylor A."/>
            <person name="Grigoriev I.V."/>
            <person name="Nagy L.G."/>
            <person name="Martin F."/>
            <person name="Kauserud H."/>
        </authorList>
    </citation>
    <scope>NUCLEOTIDE SEQUENCE</scope>
    <source>
        <strain evidence="2">CBHHK002</strain>
    </source>
</reference>
<organism evidence="2 3">
    <name type="scientific">Mycena albidolilacea</name>
    <dbReference type="NCBI Taxonomy" id="1033008"/>
    <lineage>
        <taxon>Eukaryota</taxon>
        <taxon>Fungi</taxon>
        <taxon>Dikarya</taxon>
        <taxon>Basidiomycota</taxon>
        <taxon>Agaricomycotina</taxon>
        <taxon>Agaricomycetes</taxon>
        <taxon>Agaricomycetidae</taxon>
        <taxon>Agaricales</taxon>
        <taxon>Marasmiineae</taxon>
        <taxon>Mycenaceae</taxon>
        <taxon>Mycena</taxon>
    </lineage>
</organism>
<dbReference type="Proteomes" id="UP001218218">
    <property type="component" value="Unassembled WGS sequence"/>
</dbReference>
<comment type="caution">
    <text evidence="2">The sequence shown here is derived from an EMBL/GenBank/DDBJ whole genome shotgun (WGS) entry which is preliminary data.</text>
</comment>
<name>A0AAD7A4E4_9AGAR</name>
<gene>
    <name evidence="2" type="ORF">DFH08DRAFT_935854</name>
</gene>
<sequence>MNQDTKDPKTVNSDSSDASVEILQLGVWRVFLSKEGGTFFDVKARYIKWKTLFSIAKKLTIDFFILAPILFPLLCLATLFQRVSGVILWHLFNRCLFVIEVGLTRGQFDTIAIIHAVMARAMFAAMDAAISCWSREAELIMQTRIVQHFEGIVFEWKATADLRVREADSKNKQDLIPAYNVWYAYRDILVAVGRLLSLVSQILYIGTLASTN</sequence>
<keyword evidence="3" id="KW-1185">Reference proteome</keyword>